<feature type="region of interest" description="Disordered" evidence="1">
    <location>
        <begin position="277"/>
        <end position="322"/>
    </location>
</feature>
<feature type="region of interest" description="Disordered" evidence="1">
    <location>
        <begin position="1"/>
        <end position="64"/>
    </location>
</feature>
<dbReference type="Proteomes" id="UP000186817">
    <property type="component" value="Unassembled WGS sequence"/>
</dbReference>
<accession>A0A1Q9DM82</accession>
<dbReference type="EMBL" id="LSRX01000472">
    <property type="protein sequence ID" value="OLP96294.1"/>
    <property type="molecule type" value="Genomic_DNA"/>
</dbReference>
<keyword evidence="3" id="KW-1185">Reference proteome</keyword>
<protein>
    <submittedName>
        <fullName evidence="2">Uncharacterized protein</fullName>
    </submittedName>
</protein>
<organism evidence="2 3">
    <name type="scientific">Symbiodinium microadriaticum</name>
    <name type="common">Dinoflagellate</name>
    <name type="synonym">Zooxanthella microadriatica</name>
    <dbReference type="NCBI Taxonomy" id="2951"/>
    <lineage>
        <taxon>Eukaryota</taxon>
        <taxon>Sar</taxon>
        <taxon>Alveolata</taxon>
        <taxon>Dinophyceae</taxon>
        <taxon>Suessiales</taxon>
        <taxon>Symbiodiniaceae</taxon>
        <taxon>Symbiodinium</taxon>
    </lineage>
</organism>
<dbReference type="AlphaFoldDB" id="A0A1Q9DM82"/>
<evidence type="ECO:0000313" key="3">
    <source>
        <dbReference type="Proteomes" id="UP000186817"/>
    </source>
</evidence>
<feature type="compositionally biased region" description="Acidic residues" evidence="1">
    <location>
        <begin position="40"/>
        <end position="51"/>
    </location>
</feature>
<gene>
    <name evidence="2" type="ORF">AK812_SmicGene21480</name>
</gene>
<comment type="caution">
    <text evidence="2">The sequence shown here is derived from an EMBL/GenBank/DDBJ whole genome shotgun (WGS) entry which is preliminary data.</text>
</comment>
<proteinExistence type="predicted"/>
<name>A0A1Q9DM82_SYMMI</name>
<feature type="region of interest" description="Disordered" evidence="1">
    <location>
        <begin position="419"/>
        <end position="460"/>
    </location>
</feature>
<sequence>MRATKIRRQLSCDSDVTEPEIEQASFGKAKNAQPTKTEQLDDDSESEDEEEEQHRKKPFLLEYRRPPYNPHKPIPFSSFWKEEIEMAGRLSCPVDGLVLEAFRKARREFMAAKTAEETPVNPPIIFQRCGITSAAHRMLIVAQVMMERITYLLVPLYDNFCLLATSTTMHDRRIMTRLFLHLPPSCEMMEKQKQLEKSQPADARLTQAVLIAVSVLCFVSIRAVRQHRATRAVDIKKHIRAAPLAGCVMIVCGLGVKSYLQVLVAYDAVDTRLTVTQAEDDNDGQQLADKDKTNPSSSSGEPEPEMESRAPPELVEEDDKDGQQLADKDVAKLLREGLSGYSSSERLESLTQQFEVAKTTVQDLGRRKMQPKFLMQQFGLALGEALAVLDLADPRTTSEQTERIVACGAVKRKIAVLDLTQPLPPPPDPATSEQTEGIVEAEEPDHPTSTTTSNGREPSLKRNQAKVSTYLYLQTPPGWAVLMLQPRSDIPNVKRRPCYGLAAVGILNFPAREMKPEEARIFVLLPGVCPGCFVANSAPEYSFRFTLRAVGVDNLPVELILSDPRRTCVRLLAGEVQLEQVTAASVREISYSVDQESAHKFNTNEAGDQCSREVVFYKDYNAWCWHEKSPGQAWLQKNGRPSEDPEAEEGVLDIRGAYARKQQPLDFEGIPCKKEATCVYVYFTVPSAFLPRRARMH</sequence>
<dbReference type="OrthoDB" id="433495at2759"/>
<evidence type="ECO:0000313" key="2">
    <source>
        <dbReference type="EMBL" id="OLP96294.1"/>
    </source>
</evidence>
<evidence type="ECO:0000256" key="1">
    <source>
        <dbReference type="SAM" id="MobiDB-lite"/>
    </source>
</evidence>
<feature type="compositionally biased region" description="Polar residues" evidence="1">
    <location>
        <begin position="447"/>
        <end position="460"/>
    </location>
</feature>
<reference evidence="2 3" key="1">
    <citation type="submission" date="2016-02" db="EMBL/GenBank/DDBJ databases">
        <title>Genome analysis of coral dinoflagellate symbionts highlights evolutionary adaptations to a symbiotic lifestyle.</title>
        <authorList>
            <person name="Aranda M."/>
            <person name="Li Y."/>
            <person name="Liew Y.J."/>
            <person name="Baumgarten S."/>
            <person name="Simakov O."/>
            <person name="Wilson M."/>
            <person name="Piel J."/>
            <person name="Ashoor H."/>
            <person name="Bougouffa S."/>
            <person name="Bajic V.B."/>
            <person name="Ryu T."/>
            <person name="Ravasi T."/>
            <person name="Bayer T."/>
            <person name="Micklem G."/>
            <person name="Kim H."/>
            <person name="Bhak J."/>
            <person name="Lajeunesse T.C."/>
            <person name="Voolstra C.R."/>
        </authorList>
    </citation>
    <scope>NUCLEOTIDE SEQUENCE [LARGE SCALE GENOMIC DNA]</scope>
    <source>
        <strain evidence="2 3">CCMP2467</strain>
    </source>
</reference>